<organism evidence="1 2">
    <name type="scientific">Ameca splendens</name>
    <dbReference type="NCBI Taxonomy" id="208324"/>
    <lineage>
        <taxon>Eukaryota</taxon>
        <taxon>Metazoa</taxon>
        <taxon>Chordata</taxon>
        <taxon>Craniata</taxon>
        <taxon>Vertebrata</taxon>
        <taxon>Euteleostomi</taxon>
        <taxon>Actinopterygii</taxon>
        <taxon>Neopterygii</taxon>
        <taxon>Teleostei</taxon>
        <taxon>Neoteleostei</taxon>
        <taxon>Acanthomorphata</taxon>
        <taxon>Ovalentaria</taxon>
        <taxon>Atherinomorphae</taxon>
        <taxon>Cyprinodontiformes</taxon>
        <taxon>Goodeidae</taxon>
        <taxon>Ameca</taxon>
    </lineage>
</organism>
<evidence type="ECO:0000313" key="2">
    <source>
        <dbReference type="Proteomes" id="UP001469553"/>
    </source>
</evidence>
<accession>A0ABV0Y7D6</accession>
<gene>
    <name evidence="1" type="ORF">AMECASPLE_035568</name>
</gene>
<dbReference type="EMBL" id="JAHRIP010024145">
    <property type="protein sequence ID" value="MEQ2289671.1"/>
    <property type="molecule type" value="Genomic_DNA"/>
</dbReference>
<protein>
    <submittedName>
        <fullName evidence="1">Uncharacterized protein</fullName>
    </submittedName>
</protein>
<proteinExistence type="predicted"/>
<name>A0ABV0Y7D6_9TELE</name>
<evidence type="ECO:0000313" key="1">
    <source>
        <dbReference type="EMBL" id="MEQ2289671.1"/>
    </source>
</evidence>
<keyword evidence="2" id="KW-1185">Reference proteome</keyword>
<reference evidence="1 2" key="1">
    <citation type="submission" date="2021-06" db="EMBL/GenBank/DDBJ databases">
        <authorList>
            <person name="Palmer J.M."/>
        </authorList>
    </citation>
    <scope>NUCLEOTIDE SEQUENCE [LARGE SCALE GENOMIC DNA]</scope>
    <source>
        <strain evidence="1 2">AS_MEX2019</strain>
        <tissue evidence="1">Muscle</tissue>
    </source>
</reference>
<sequence length="144" mass="14832">MMVGTCDCDCVYLFLCQVGSCAAHLRPPIKCGAYSSPPQSLQVAGVSAGWCVGGSQCLGLGALVCAGSLPVAAWQGLGPLALSGLFWGVVHPCSGIDTHSALWLPGGPSWVPALWVAFGYLWLRSPACLSQVLGGRSVAPHVCY</sequence>
<comment type="caution">
    <text evidence="1">The sequence shown here is derived from an EMBL/GenBank/DDBJ whole genome shotgun (WGS) entry which is preliminary data.</text>
</comment>
<dbReference type="Proteomes" id="UP001469553">
    <property type="component" value="Unassembled WGS sequence"/>
</dbReference>